<reference evidence="4 5" key="1">
    <citation type="submission" date="2020-09" db="EMBL/GenBank/DDBJ databases">
        <title>Genome sequences of type strains of Chitinophaga qingshengii and Chitinophaga varians.</title>
        <authorList>
            <person name="Kittiwongwattana C."/>
        </authorList>
    </citation>
    <scope>NUCLEOTIDE SEQUENCE [LARGE SCALE GENOMIC DNA]</scope>
    <source>
        <strain evidence="4 5">JCM 30026</strain>
    </source>
</reference>
<dbReference type="InterPro" id="IPR002938">
    <property type="entry name" value="FAD-bd"/>
</dbReference>
<proteinExistence type="predicted"/>
<feature type="domain" description="FAD-binding" evidence="3">
    <location>
        <begin position="2"/>
        <end position="338"/>
    </location>
</feature>
<evidence type="ECO:0000259" key="3">
    <source>
        <dbReference type="Pfam" id="PF01494"/>
    </source>
</evidence>
<organism evidence="4 5">
    <name type="scientific">Chitinophaga qingshengii</name>
    <dbReference type="NCBI Taxonomy" id="1569794"/>
    <lineage>
        <taxon>Bacteria</taxon>
        <taxon>Pseudomonadati</taxon>
        <taxon>Bacteroidota</taxon>
        <taxon>Chitinophagia</taxon>
        <taxon>Chitinophagales</taxon>
        <taxon>Chitinophagaceae</taxon>
        <taxon>Chitinophaga</taxon>
    </lineage>
</organism>
<comment type="caution">
    <text evidence="4">The sequence shown here is derived from an EMBL/GenBank/DDBJ whole genome shotgun (WGS) entry which is preliminary data.</text>
</comment>
<accession>A0ABR7TU33</accession>
<dbReference type="PANTHER" id="PTHR13789">
    <property type="entry name" value="MONOOXYGENASE"/>
    <property type="match status" value="1"/>
</dbReference>
<dbReference type="PANTHER" id="PTHR13789:SF309">
    <property type="entry name" value="PUTATIVE (AFU_ORTHOLOGUE AFUA_6G14510)-RELATED"/>
    <property type="match status" value="1"/>
</dbReference>
<name>A0ABR7TU33_9BACT</name>
<sequence length="381" mass="42010">MKAIIIGGGIGGLTTAIALQQRGWQYEVFEAAPEYKTVGAGILLGANAMKVYERLGIASILASRGGHLEQLYIKDYKGKILQHIDGNQLEQQYGSRSLPIHRATLQAALLEQLQQPVQTGKKCIAVTETPRGVIARFDDGSEAQGDILVAADGIRSAVREQVIGSQGYRYSGQICWRTTVNMELPDAERHNTAEVWGRGNGIRASFMHVGGNQVYFWFTKKLPENTPYTNEQALALIQQELADFSGYMPAVARNINPAQLIRSDLYDLAPISTWHKGRVVLLGDAAHATTPNLGQGASQAIEDAYVLVDSLCSHSDYETAFRHYVTKRVERAHKIVRLSWQLAQLTNWKGAFAVAVRNFAVRSIPAGSAKRQLDFLYNITL</sequence>
<evidence type="ECO:0000256" key="2">
    <source>
        <dbReference type="ARBA" id="ARBA00023033"/>
    </source>
</evidence>
<dbReference type="InterPro" id="IPR050493">
    <property type="entry name" value="FAD-dep_Monooxygenase_BioMet"/>
</dbReference>
<dbReference type="SUPFAM" id="SSF51905">
    <property type="entry name" value="FAD/NAD(P)-binding domain"/>
    <property type="match status" value="1"/>
</dbReference>
<gene>
    <name evidence="4" type="ORF">ICL07_22415</name>
</gene>
<evidence type="ECO:0000256" key="1">
    <source>
        <dbReference type="ARBA" id="ARBA00023002"/>
    </source>
</evidence>
<dbReference type="Pfam" id="PF01494">
    <property type="entry name" value="FAD_binding_3"/>
    <property type="match status" value="1"/>
</dbReference>
<evidence type="ECO:0000313" key="4">
    <source>
        <dbReference type="EMBL" id="MBC9933160.1"/>
    </source>
</evidence>
<protein>
    <submittedName>
        <fullName evidence="4">FAD-dependent monooxygenase</fullName>
    </submittedName>
</protein>
<dbReference type="Gene3D" id="3.50.50.60">
    <property type="entry name" value="FAD/NAD(P)-binding domain"/>
    <property type="match status" value="1"/>
</dbReference>
<dbReference type="InterPro" id="IPR036188">
    <property type="entry name" value="FAD/NAD-bd_sf"/>
</dbReference>
<keyword evidence="1" id="KW-0560">Oxidoreductase</keyword>
<dbReference type="GO" id="GO:0004497">
    <property type="term" value="F:monooxygenase activity"/>
    <property type="evidence" value="ECO:0007669"/>
    <property type="project" value="UniProtKB-KW"/>
</dbReference>
<keyword evidence="5" id="KW-1185">Reference proteome</keyword>
<dbReference type="RefSeq" id="WP_188090283.1">
    <property type="nucleotide sequence ID" value="NZ_JACVFC010000003.1"/>
</dbReference>
<dbReference type="Proteomes" id="UP000659124">
    <property type="component" value="Unassembled WGS sequence"/>
</dbReference>
<dbReference type="PRINTS" id="PR00420">
    <property type="entry name" value="RNGMNOXGNASE"/>
</dbReference>
<evidence type="ECO:0000313" key="5">
    <source>
        <dbReference type="Proteomes" id="UP000659124"/>
    </source>
</evidence>
<dbReference type="EMBL" id="JACVFC010000003">
    <property type="protein sequence ID" value="MBC9933160.1"/>
    <property type="molecule type" value="Genomic_DNA"/>
</dbReference>
<keyword evidence="2 4" id="KW-0503">Monooxygenase</keyword>